<organism evidence="2">
    <name type="scientific">termite gut metagenome</name>
    <dbReference type="NCBI Taxonomy" id="433724"/>
    <lineage>
        <taxon>unclassified sequences</taxon>
        <taxon>metagenomes</taxon>
        <taxon>organismal metagenomes</taxon>
    </lineage>
</organism>
<evidence type="ECO:0000313" key="1">
    <source>
        <dbReference type="EMBL" id="KAA6320313.1"/>
    </source>
</evidence>
<dbReference type="EMBL" id="SNRY01003627">
    <property type="protein sequence ID" value="KAA6320315.1"/>
    <property type="molecule type" value="Genomic_DNA"/>
</dbReference>
<evidence type="ECO:0000313" key="2">
    <source>
        <dbReference type="EMBL" id="KAA6320315.1"/>
    </source>
</evidence>
<proteinExistence type="predicted"/>
<dbReference type="EMBL" id="SNRY01003627">
    <property type="protein sequence ID" value="KAA6320313.1"/>
    <property type="molecule type" value="Genomic_DNA"/>
</dbReference>
<gene>
    <name evidence="1" type="ORF">EZS27_029897</name>
    <name evidence="2" type="ORF">EZS27_029899</name>
</gene>
<reference evidence="2" key="1">
    <citation type="submission" date="2019-03" db="EMBL/GenBank/DDBJ databases">
        <title>Single cell metagenomics reveals metabolic interactions within the superorganism composed of flagellate Streblomastix strix and complex community of Bacteroidetes bacteria on its surface.</title>
        <authorList>
            <person name="Treitli S.C."/>
            <person name="Kolisko M."/>
            <person name="Husnik F."/>
            <person name="Keeling P."/>
            <person name="Hampl V."/>
        </authorList>
    </citation>
    <scope>NUCLEOTIDE SEQUENCE</scope>
    <source>
        <strain evidence="2">STM</strain>
    </source>
</reference>
<comment type="caution">
    <text evidence="2">The sequence shown here is derived from an EMBL/GenBank/DDBJ whole genome shotgun (WGS) entry which is preliminary data.</text>
</comment>
<sequence>MNESGRFLLTSKPDGIIDEADTRLVGSSDPGFILGLTNSIKYKGIDFNFNFYGMFDRIMQNSTRMDYGLTSDGIEVYYLQSTLLQWLFVDIQLISHIVDLC</sequence>
<protein>
    <recommendedName>
        <fullName evidence="3">TonB-dependent receptor SusC</fullName>
    </recommendedName>
</protein>
<dbReference type="AlphaFoldDB" id="A0A5J4QFG5"/>
<name>A0A5J4QFG5_9ZZZZ</name>
<evidence type="ECO:0008006" key="3">
    <source>
        <dbReference type="Google" id="ProtNLM"/>
    </source>
</evidence>
<accession>A0A5J4QFG5</accession>